<dbReference type="PANTHER" id="PTHR43345">
    <property type="entry name" value="3-ISOPROPYLMALATE DEHYDRATASE SMALL SUBUNIT 2-RELATED-RELATED"/>
    <property type="match status" value="1"/>
</dbReference>
<comment type="pathway">
    <text evidence="3 10">Amino-acid biosynthesis; L-leucine biosynthesis; L-leucine from 3-methyl-2-oxobutanoate: step 2/4.</text>
</comment>
<comment type="similarity">
    <text evidence="4 10">Belongs to the LeuD family. LeuD type 1 subfamily.</text>
</comment>
<dbReference type="NCBIfam" id="NF002458">
    <property type="entry name" value="PRK01641.1"/>
    <property type="match status" value="1"/>
</dbReference>
<dbReference type="GO" id="GO:0003861">
    <property type="term" value="F:3-isopropylmalate dehydratase activity"/>
    <property type="evidence" value="ECO:0007669"/>
    <property type="project" value="UniProtKB-UniRule"/>
</dbReference>
<dbReference type="Proteomes" id="UP000316801">
    <property type="component" value="Unassembled WGS sequence"/>
</dbReference>
<organism evidence="12 13">
    <name type="scientific">Rhizobium straminoryzae</name>
    <dbReference type="NCBI Taxonomy" id="1387186"/>
    <lineage>
        <taxon>Bacteria</taxon>
        <taxon>Pseudomonadati</taxon>
        <taxon>Pseudomonadota</taxon>
        <taxon>Alphaproteobacteria</taxon>
        <taxon>Hyphomicrobiales</taxon>
        <taxon>Rhizobiaceae</taxon>
        <taxon>Rhizobium/Agrobacterium group</taxon>
        <taxon>Rhizobium</taxon>
    </lineage>
</organism>
<comment type="subunit">
    <text evidence="5 10">Heterodimer of LeuC and LeuD.</text>
</comment>
<evidence type="ECO:0000256" key="9">
    <source>
        <dbReference type="ARBA" id="ARBA00023304"/>
    </source>
</evidence>
<keyword evidence="6 10" id="KW-0432">Leucine biosynthesis</keyword>
<gene>
    <name evidence="10 12" type="primary">leuD</name>
    <name evidence="12" type="ORF">FNA46_17845</name>
</gene>
<reference evidence="12 13" key="1">
    <citation type="submission" date="2019-07" db="EMBL/GenBank/DDBJ databases">
        <title>Ln-dependent methylotrophs.</title>
        <authorList>
            <person name="Tani A."/>
        </authorList>
    </citation>
    <scope>NUCLEOTIDE SEQUENCE [LARGE SCALE GENOMIC DNA]</scope>
    <source>
        <strain evidence="12 13">SM12</strain>
    </source>
</reference>
<proteinExistence type="inferred from homology"/>
<keyword evidence="8 10" id="KW-0456">Lyase</keyword>
<accession>A0A549T3H9</accession>
<dbReference type="EMBL" id="VJMG01000054">
    <property type="protein sequence ID" value="TRL36435.1"/>
    <property type="molecule type" value="Genomic_DNA"/>
</dbReference>
<protein>
    <recommendedName>
        <fullName evidence="10">3-isopropylmalate dehydratase small subunit</fullName>
        <ecNumber evidence="10">4.2.1.33</ecNumber>
    </recommendedName>
    <alternativeName>
        <fullName evidence="10">Alpha-IPM isomerase</fullName>
        <shortName evidence="10">IPMI</shortName>
    </alternativeName>
    <alternativeName>
        <fullName evidence="10">Isopropylmalate isomerase</fullName>
    </alternativeName>
</protein>
<evidence type="ECO:0000256" key="3">
    <source>
        <dbReference type="ARBA" id="ARBA00004729"/>
    </source>
</evidence>
<dbReference type="InterPro" id="IPR000573">
    <property type="entry name" value="AconitaseA/IPMdHydase_ssu_swvl"/>
</dbReference>
<keyword evidence="13" id="KW-1185">Reference proteome</keyword>
<dbReference type="EC" id="4.2.1.33" evidence="10"/>
<dbReference type="GO" id="GO:0009316">
    <property type="term" value="C:3-isopropylmalate dehydratase complex"/>
    <property type="evidence" value="ECO:0007669"/>
    <property type="project" value="InterPro"/>
</dbReference>
<comment type="function">
    <text evidence="2 10">Catalyzes the isomerization between 2-isopropylmalate and 3-isopropylmalate, via the formation of 2-isopropylmaleate.</text>
</comment>
<evidence type="ECO:0000256" key="7">
    <source>
        <dbReference type="ARBA" id="ARBA00022605"/>
    </source>
</evidence>
<dbReference type="InterPro" id="IPR015928">
    <property type="entry name" value="Aconitase/3IPM_dehydase_swvl"/>
</dbReference>
<dbReference type="GO" id="GO:0009098">
    <property type="term" value="P:L-leucine biosynthetic process"/>
    <property type="evidence" value="ECO:0007669"/>
    <property type="project" value="UniProtKB-UniRule"/>
</dbReference>
<dbReference type="InterPro" id="IPR004431">
    <property type="entry name" value="3-IsopropMal_deHydase_ssu"/>
</dbReference>
<evidence type="ECO:0000256" key="6">
    <source>
        <dbReference type="ARBA" id="ARBA00022430"/>
    </source>
</evidence>
<comment type="caution">
    <text evidence="12">The sequence shown here is derived from an EMBL/GenBank/DDBJ whole genome shotgun (WGS) entry which is preliminary data.</text>
</comment>
<dbReference type="RefSeq" id="WP_143126562.1">
    <property type="nucleotide sequence ID" value="NZ_VJMG01000054.1"/>
</dbReference>
<evidence type="ECO:0000256" key="10">
    <source>
        <dbReference type="HAMAP-Rule" id="MF_01031"/>
    </source>
</evidence>
<dbReference type="Pfam" id="PF00694">
    <property type="entry name" value="Aconitase_C"/>
    <property type="match status" value="1"/>
</dbReference>
<keyword evidence="9 10" id="KW-0100">Branched-chain amino acid biosynthesis</keyword>
<evidence type="ECO:0000256" key="4">
    <source>
        <dbReference type="ARBA" id="ARBA00009845"/>
    </source>
</evidence>
<evidence type="ECO:0000256" key="1">
    <source>
        <dbReference type="ARBA" id="ARBA00000491"/>
    </source>
</evidence>
<dbReference type="PANTHER" id="PTHR43345:SF5">
    <property type="entry name" value="3-ISOPROPYLMALATE DEHYDRATASE SMALL SUBUNIT"/>
    <property type="match status" value="1"/>
</dbReference>
<dbReference type="CDD" id="cd01577">
    <property type="entry name" value="IPMI_Swivel"/>
    <property type="match status" value="1"/>
</dbReference>
<evidence type="ECO:0000256" key="8">
    <source>
        <dbReference type="ARBA" id="ARBA00023239"/>
    </source>
</evidence>
<dbReference type="SUPFAM" id="SSF52016">
    <property type="entry name" value="LeuD/IlvD-like"/>
    <property type="match status" value="1"/>
</dbReference>
<dbReference type="AlphaFoldDB" id="A0A549T3H9"/>
<comment type="catalytic activity">
    <reaction evidence="1 10">
        <text>(2R,3S)-3-isopropylmalate = (2S)-2-isopropylmalate</text>
        <dbReference type="Rhea" id="RHEA:32287"/>
        <dbReference type="ChEBI" id="CHEBI:1178"/>
        <dbReference type="ChEBI" id="CHEBI:35121"/>
        <dbReference type="EC" id="4.2.1.33"/>
    </reaction>
</comment>
<dbReference type="NCBIfam" id="TIGR00171">
    <property type="entry name" value="leuD"/>
    <property type="match status" value="1"/>
</dbReference>
<dbReference type="UniPathway" id="UPA00048">
    <property type="reaction ID" value="UER00071"/>
</dbReference>
<evidence type="ECO:0000313" key="12">
    <source>
        <dbReference type="EMBL" id="TRL36435.1"/>
    </source>
</evidence>
<evidence type="ECO:0000259" key="11">
    <source>
        <dbReference type="Pfam" id="PF00694"/>
    </source>
</evidence>
<dbReference type="HAMAP" id="MF_01031">
    <property type="entry name" value="LeuD_type1"/>
    <property type="match status" value="1"/>
</dbReference>
<sequence length="206" mass="22677">MDAFKSLEAIACPLPLSGIDTDQLIPARFMKRSRADGYGDYLLHDLRFDDLGQPRPDCPLNAPRWQGARILVTRRNFGSGSSREAAVYALVDYGFACVIAPSFGDIFASNAINNGLLPATVSEEDCEALLAGLEDGDCIARVDLEACEIRAANLVIPFRIDPVWRTKLLNGWDDIDLTLSHAAAIEAFQAKDSIDRPWLVPRLRKS</sequence>
<evidence type="ECO:0000313" key="13">
    <source>
        <dbReference type="Proteomes" id="UP000316801"/>
    </source>
</evidence>
<dbReference type="InterPro" id="IPR050075">
    <property type="entry name" value="LeuD"/>
</dbReference>
<keyword evidence="7 10" id="KW-0028">Amino-acid biosynthesis</keyword>
<evidence type="ECO:0000256" key="2">
    <source>
        <dbReference type="ARBA" id="ARBA00002695"/>
    </source>
</evidence>
<dbReference type="InterPro" id="IPR033940">
    <property type="entry name" value="IPMI_Swivel"/>
</dbReference>
<name>A0A549T3H9_9HYPH</name>
<feature type="domain" description="Aconitase A/isopropylmalate dehydratase small subunit swivel" evidence="11">
    <location>
        <begin position="1"/>
        <end position="123"/>
    </location>
</feature>
<dbReference type="Gene3D" id="3.20.19.10">
    <property type="entry name" value="Aconitase, domain 4"/>
    <property type="match status" value="1"/>
</dbReference>
<evidence type="ECO:0000256" key="5">
    <source>
        <dbReference type="ARBA" id="ARBA00011271"/>
    </source>
</evidence>